<organism evidence="3 4">
    <name type="scientific">Rhodopirellula baltica SH28</name>
    <dbReference type="NCBI Taxonomy" id="993517"/>
    <lineage>
        <taxon>Bacteria</taxon>
        <taxon>Pseudomonadati</taxon>
        <taxon>Planctomycetota</taxon>
        <taxon>Planctomycetia</taxon>
        <taxon>Pirellulales</taxon>
        <taxon>Pirellulaceae</taxon>
        <taxon>Rhodopirellula</taxon>
    </lineage>
</organism>
<gene>
    <name evidence="3" type="ORF">RBSH_04568</name>
</gene>
<dbReference type="PANTHER" id="PTHR33608">
    <property type="entry name" value="BLL2464 PROTEIN"/>
    <property type="match status" value="1"/>
</dbReference>
<reference evidence="3 4" key="1">
    <citation type="journal article" date="2013" name="Mar. Genomics">
        <title>Expression of sulfatases in Rhodopirellula baltica and the diversity of sulfatases in the genus Rhodopirellula.</title>
        <authorList>
            <person name="Wegner C.E."/>
            <person name="Richter-Heitmann T."/>
            <person name="Klindworth A."/>
            <person name="Klockow C."/>
            <person name="Richter M."/>
            <person name="Achstetter T."/>
            <person name="Glockner F.O."/>
            <person name="Harder J."/>
        </authorList>
    </citation>
    <scope>NUCLEOTIDE SEQUENCE [LARGE SCALE GENOMIC DNA]</scope>
    <source>
        <strain evidence="3 4">SH28</strain>
    </source>
</reference>
<comment type="caution">
    <text evidence="3">The sequence shown here is derived from an EMBL/GenBank/DDBJ whole genome shotgun (WGS) entry which is preliminary data.</text>
</comment>
<dbReference type="SUPFAM" id="SSF53300">
    <property type="entry name" value="vWA-like"/>
    <property type="match status" value="1"/>
</dbReference>
<accession>K5D174</accession>
<dbReference type="InterPro" id="IPR002035">
    <property type="entry name" value="VWF_A"/>
</dbReference>
<evidence type="ECO:0000313" key="4">
    <source>
        <dbReference type="Proteomes" id="UP000007993"/>
    </source>
</evidence>
<dbReference type="Gene3D" id="3.40.50.410">
    <property type="entry name" value="von Willebrand factor, type A domain"/>
    <property type="match status" value="1"/>
</dbReference>
<evidence type="ECO:0000313" key="3">
    <source>
        <dbReference type="EMBL" id="EKK00232.1"/>
    </source>
</evidence>
<feature type="domain" description="VWFA" evidence="2">
    <location>
        <begin position="97"/>
        <end position="274"/>
    </location>
</feature>
<dbReference type="InterPro" id="IPR002881">
    <property type="entry name" value="DUF58"/>
</dbReference>
<dbReference type="Pfam" id="PF01882">
    <property type="entry name" value="DUF58"/>
    <property type="match status" value="1"/>
</dbReference>
<dbReference type="AlphaFoldDB" id="K5D174"/>
<evidence type="ECO:0000259" key="2">
    <source>
        <dbReference type="SMART" id="SM00327"/>
    </source>
</evidence>
<dbReference type="PATRIC" id="fig|993517.3.peg.4966"/>
<feature type="compositionally biased region" description="Polar residues" evidence="1">
    <location>
        <begin position="351"/>
        <end position="362"/>
    </location>
</feature>
<dbReference type="SMART" id="SM00327">
    <property type="entry name" value="VWA"/>
    <property type="match status" value="1"/>
</dbReference>
<proteinExistence type="predicted"/>
<feature type="region of interest" description="Disordered" evidence="1">
    <location>
        <begin position="332"/>
        <end position="362"/>
    </location>
</feature>
<evidence type="ECO:0000256" key="1">
    <source>
        <dbReference type="SAM" id="MobiDB-lite"/>
    </source>
</evidence>
<dbReference type="PANTHER" id="PTHR33608:SF7">
    <property type="entry name" value="DUF58 DOMAIN-CONTAINING PROTEIN"/>
    <property type="match status" value="1"/>
</dbReference>
<name>K5D174_RHOBT</name>
<protein>
    <submittedName>
        <fullName evidence="3">Protein containing DUF58</fullName>
    </submittedName>
</protein>
<sequence>MVAIPTPPAACLIQSNMRFPDLFTSRDASRAAALQWIARQAVEGLTAGRHRSPHKGSSVEFKEHRPYVPGDELRNIDWRAFGKSDRLYIREFEEETNLRCTLLVDRSGSMKYAGSRAQQLTDSSTSIGNRKQDYATAVAVAIAYMMLSSQDAVGLMTFDDRIGDSLPPRTTPSHLQSLLAILAGDSGGGETDLGTVIRQAMLKLPRRSLVVLISDGLGDPESLGKALASLRAQRQEVVFLQILDPDEIDFPFHDRIEFRDLEKTDHREIIDSRQIRSRYIESLKRHNATLEAACRRNRVDHALITSDAPVVDALARFVALRRGGGVSGALNLTNSDAAGSKITPPKAVSPRASSSPEDISSR</sequence>
<dbReference type="EMBL" id="AMCW01000133">
    <property type="protein sequence ID" value="EKK00232.1"/>
    <property type="molecule type" value="Genomic_DNA"/>
</dbReference>
<dbReference type="Proteomes" id="UP000007993">
    <property type="component" value="Unassembled WGS sequence"/>
</dbReference>
<dbReference type="InterPro" id="IPR036465">
    <property type="entry name" value="vWFA_dom_sf"/>
</dbReference>